<gene>
    <name evidence="1" type="primary">286</name>
    <name evidence="1" type="ORF">AH04_286</name>
</gene>
<organism evidence="1 2">
    <name type="scientific">Erwinia phage AH04</name>
    <dbReference type="NCBI Taxonomy" id="2869569"/>
    <lineage>
        <taxon>Viruses</taxon>
        <taxon>Duplodnaviria</taxon>
        <taxon>Heunggongvirae</taxon>
        <taxon>Uroviricota</taxon>
        <taxon>Caudoviricetes</taxon>
        <taxon>Chimalliviridae</taxon>
        <taxon>Meadowvirus</taxon>
        <taxon>Meadowvirus AH04</taxon>
    </lineage>
</organism>
<protein>
    <submittedName>
        <fullName evidence="1">Uncharacterized protein</fullName>
    </submittedName>
</protein>
<evidence type="ECO:0000313" key="2">
    <source>
        <dbReference type="Proteomes" id="UP000827517"/>
    </source>
</evidence>
<dbReference type="RefSeq" id="YP_010668040.1">
    <property type="nucleotide sequence ID" value="NC_070952.1"/>
</dbReference>
<proteinExistence type="predicted"/>
<accession>A0AAE7X176</accession>
<evidence type="ECO:0000313" key="1">
    <source>
        <dbReference type="EMBL" id="QZA70781.1"/>
    </source>
</evidence>
<sequence length="180" mass="20923">MNKIISISNGGNMNNDQLKTFMTNLDYLRERSCLAFVHQGITFDQIFDLLDKEFKIANCALKSKIKPDYVFKVIKVDFRKLRYHSITISSQLGFTMILKKEHMGYFNSWVVSENDRKAVGFRSWMEIGKTIYKAIDGDGDWSVSDELRIRHKKGSSMMYNGEVEKYHVMVDKANRTLGLK</sequence>
<reference evidence="1" key="1">
    <citation type="submission" date="2021-07" db="EMBL/GenBank/DDBJ databases">
        <authorList>
            <person name="Roth S.J."/>
            <person name="Krukonis G.P."/>
            <person name="Delesalle V.A."/>
        </authorList>
    </citation>
    <scope>NUCLEOTIDE SEQUENCE</scope>
</reference>
<keyword evidence="2" id="KW-1185">Reference proteome</keyword>
<dbReference type="Proteomes" id="UP000827517">
    <property type="component" value="Segment"/>
</dbReference>
<dbReference type="KEGG" id="vg:77944164"/>
<dbReference type="GeneID" id="77944164"/>
<dbReference type="EMBL" id="MZ501267">
    <property type="protein sequence ID" value="QZA70781.1"/>
    <property type="molecule type" value="Genomic_DNA"/>
</dbReference>
<name>A0AAE7X176_9CAUD</name>